<evidence type="ECO:0000259" key="1">
    <source>
        <dbReference type="Pfam" id="PF21787"/>
    </source>
</evidence>
<dbReference type="PANTHER" id="PTHR10773:SF19">
    <property type="match status" value="1"/>
</dbReference>
<evidence type="ECO:0008006" key="5">
    <source>
        <dbReference type="Google" id="ProtNLM"/>
    </source>
</evidence>
<feature type="domain" description="Transposable element P transposase-like RNase H" evidence="1">
    <location>
        <begin position="2"/>
        <end position="66"/>
    </location>
</feature>
<dbReference type="InterPro" id="IPR057191">
    <property type="entry name" value="DUF7869"/>
</dbReference>
<comment type="caution">
    <text evidence="3">The sequence shown here is derived from an EMBL/GenBank/DDBJ whole genome shotgun (WGS) entry which is preliminary data.</text>
</comment>
<reference evidence="3" key="1">
    <citation type="submission" date="2019-08" db="EMBL/GenBank/DDBJ databases">
        <title>The genome of the North American firefly Photinus pyralis.</title>
        <authorList>
            <consortium name="Photinus pyralis genome working group"/>
            <person name="Fallon T.R."/>
            <person name="Sander Lower S.E."/>
            <person name="Weng J.-K."/>
        </authorList>
    </citation>
    <scope>NUCLEOTIDE SEQUENCE</scope>
    <source>
        <strain evidence="3">TRF0915ILg1</strain>
        <tissue evidence="3">Whole body</tissue>
    </source>
</reference>
<sequence length="557" mass="64645">MDPGINNHILESIKLYFKQFQEKEEQIKLITLISDEISLKKEIHYDANKDKVSGVVNTGKIRTNDKAKTNNFKLISKVGTEYLNMTSFNAMKIKYAAQIFSDSMSVALLLLKHLGVLDDGSEHTTIHLILEEMKQAFQDCKFIGARRPACLKALTPKKDRRGGTSKKFERSLIMTHIRFCNPMTSHYRHAHAPNRLYLPSDINIRLMYEYFKPKYNVFRSYYLYRQIVSEMNISFAKLGNEECFACEKYEIHRMETSHVLDNDDVRDAKTSANPRVCAADLQKVIMLPRCDTFKEFLFTPRLIAFNQSFVAAGNYKISPVAVLWHEAISGRKKDDIVSTFYAFLNNIRDSEDIVIWLDNCSGQNKNWCLYTFFVYAVNSNELNFKTITLKYFEPGHSFMAADSFHHRVERLLKRQGKVYDFVDFINAVKTSSQNTEVIEMLVNAFYSWKGESSQYKLTRMTPRPYLNQMVEVQFTRGLRTLAYKTSFDGEVNVINFLKANCQKMSIAKPDFKQQPRGISEDRKQTILTKLGQIRPPNRLHFWENLPVSQSQDAINDD</sequence>
<organism evidence="3 4">
    <name type="scientific">Ignelater luminosus</name>
    <name type="common">Cucubano</name>
    <name type="synonym">Pyrophorus luminosus</name>
    <dbReference type="NCBI Taxonomy" id="2038154"/>
    <lineage>
        <taxon>Eukaryota</taxon>
        <taxon>Metazoa</taxon>
        <taxon>Ecdysozoa</taxon>
        <taxon>Arthropoda</taxon>
        <taxon>Hexapoda</taxon>
        <taxon>Insecta</taxon>
        <taxon>Pterygota</taxon>
        <taxon>Neoptera</taxon>
        <taxon>Endopterygota</taxon>
        <taxon>Coleoptera</taxon>
        <taxon>Polyphaga</taxon>
        <taxon>Elateriformia</taxon>
        <taxon>Elateroidea</taxon>
        <taxon>Elateridae</taxon>
        <taxon>Agrypninae</taxon>
        <taxon>Pyrophorini</taxon>
        <taxon>Ignelater</taxon>
    </lineage>
</organism>
<keyword evidence="4" id="KW-1185">Reference proteome</keyword>
<dbReference type="OrthoDB" id="7680351at2759"/>
<dbReference type="PANTHER" id="PTHR10773">
    <property type="entry name" value="DNA-DIRECTED RNA POLYMERASES I, II, AND III SUBUNIT RPABC2"/>
    <property type="match status" value="1"/>
</dbReference>
<dbReference type="Pfam" id="PF21787">
    <property type="entry name" value="TNP-like_RNaseH_N"/>
    <property type="match status" value="1"/>
</dbReference>
<accession>A0A8K0G393</accession>
<dbReference type="Proteomes" id="UP000801492">
    <property type="component" value="Unassembled WGS sequence"/>
</dbReference>
<protein>
    <recommendedName>
        <fullName evidence="5">Transposase</fullName>
    </recommendedName>
</protein>
<proteinExistence type="predicted"/>
<evidence type="ECO:0000313" key="3">
    <source>
        <dbReference type="EMBL" id="KAF2890115.1"/>
    </source>
</evidence>
<evidence type="ECO:0000313" key="4">
    <source>
        <dbReference type="Proteomes" id="UP000801492"/>
    </source>
</evidence>
<evidence type="ECO:0000259" key="2">
    <source>
        <dbReference type="Pfam" id="PF25273"/>
    </source>
</evidence>
<name>A0A8K0G393_IGNLU</name>
<gene>
    <name evidence="3" type="ORF">ILUMI_16058</name>
</gene>
<feature type="domain" description="DUF7869" evidence="2">
    <location>
        <begin position="352"/>
        <end position="439"/>
    </location>
</feature>
<dbReference type="Pfam" id="PF25273">
    <property type="entry name" value="DUF7869"/>
    <property type="match status" value="1"/>
</dbReference>
<dbReference type="InterPro" id="IPR048365">
    <property type="entry name" value="TNP-like_RNaseH_N"/>
</dbReference>
<dbReference type="EMBL" id="VTPC01058109">
    <property type="protein sequence ID" value="KAF2890115.1"/>
    <property type="molecule type" value="Genomic_DNA"/>
</dbReference>
<dbReference type="AlphaFoldDB" id="A0A8K0G393"/>